<gene>
    <name evidence="1" type="ORF">DJ70_08835</name>
</gene>
<protein>
    <submittedName>
        <fullName evidence="1">Uncharacterized protein</fullName>
    </submittedName>
</protein>
<dbReference type="AlphaFoldDB" id="A0A256IK44"/>
<evidence type="ECO:0000313" key="1">
    <source>
        <dbReference type="EMBL" id="OYR56527.1"/>
    </source>
</evidence>
<organism evidence="1 2">
    <name type="scientific">Halorubrum halodurans</name>
    <dbReference type="NCBI Taxonomy" id="1383851"/>
    <lineage>
        <taxon>Archaea</taxon>
        <taxon>Methanobacteriati</taxon>
        <taxon>Methanobacteriota</taxon>
        <taxon>Stenosarchaea group</taxon>
        <taxon>Halobacteria</taxon>
        <taxon>Halobacteriales</taxon>
        <taxon>Haloferacaceae</taxon>
        <taxon>Halorubrum</taxon>
    </lineage>
</organism>
<proteinExistence type="predicted"/>
<reference evidence="1 2" key="1">
    <citation type="journal article" date="2014" name="Front. Microbiol.">
        <title>Population and genomic analysis of the genus Halorubrum.</title>
        <authorList>
            <person name="Fullmer M.S."/>
            <person name="Soucy S.M."/>
            <person name="Swithers K.S."/>
            <person name="Makkay A.M."/>
            <person name="Wheeler R."/>
            <person name="Ventosa A."/>
            <person name="Gogarten J.P."/>
            <person name="Papke R.T."/>
        </authorList>
    </citation>
    <scope>NUCLEOTIDE SEQUENCE [LARGE SCALE GENOMIC DNA]</scope>
    <source>
        <strain evidence="1 2">Cb34</strain>
    </source>
</reference>
<dbReference type="EMBL" id="NHPJ01000085">
    <property type="protein sequence ID" value="OYR56527.1"/>
    <property type="molecule type" value="Genomic_DNA"/>
</dbReference>
<accession>A0A256IK44</accession>
<sequence length="71" mass="7888">MNATRVPWFVVSRSSLATKFRCSSTVYGAPDGKFSRSGFKRSVKEAADKRDAVRLFDLSEIVSVLESTPDE</sequence>
<keyword evidence="2" id="KW-1185">Reference proteome</keyword>
<name>A0A256IK44_9EURY</name>
<evidence type="ECO:0000313" key="2">
    <source>
        <dbReference type="Proteomes" id="UP000216308"/>
    </source>
</evidence>
<dbReference type="Proteomes" id="UP000216308">
    <property type="component" value="Unassembled WGS sequence"/>
</dbReference>
<comment type="caution">
    <text evidence="1">The sequence shown here is derived from an EMBL/GenBank/DDBJ whole genome shotgun (WGS) entry which is preliminary data.</text>
</comment>